<keyword evidence="1" id="KW-0560">Oxidoreductase</keyword>
<evidence type="ECO:0000313" key="3">
    <source>
        <dbReference type="EMBL" id="MYZ49714.1"/>
    </source>
</evidence>
<dbReference type="PANTHER" id="PTHR43625:SF40">
    <property type="entry name" value="ALDO-KETO REDUCTASE YAKC [NADP(+)]"/>
    <property type="match status" value="1"/>
</dbReference>
<keyword evidence="4" id="KW-1185">Reference proteome</keyword>
<evidence type="ECO:0000259" key="2">
    <source>
        <dbReference type="Pfam" id="PF00248"/>
    </source>
</evidence>
<dbReference type="InterPro" id="IPR020471">
    <property type="entry name" value="AKR"/>
</dbReference>
<dbReference type="OrthoDB" id="9803483at2"/>
<dbReference type="EMBL" id="SPKJ01000091">
    <property type="protein sequence ID" value="MYZ49714.1"/>
    <property type="molecule type" value="Genomic_DNA"/>
</dbReference>
<accession>A0A964WV58</accession>
<dbReference type="RefSeq" id="WP_161142055.1">
    <property type="nucleotide sequence ID" value="NZ_SPKJ01000091.1"/>
</dbReference>
<comment type="caution">
    <text evidence="3">The sequence shown here is derived from an EMBL/GenBank/DDBJ whole genome shotgun (WGS) entry which is preliminary data.</text>
</comment>
<feature type="domain" description="NADP-dependent oxidoreductase" evidence="2">
    <location>
        <begin position="13"/>
        <end position="302"/>
    </location>
</feature>
<dbReference type="PRINTS" id="PR00069">
    <property type="entry name" value="ALDKETRDTASE"/>
</dbReference>
<dbReference type="GO" id="GO:0005737">
    <property type="term" value="C:cytoplasm"/>
    <property type="evidence" value="ECO:0007669"/>
    <property type="project" value="TreeGrafter"/>
</dbReference>
<name>A0A964WV58_9HYPH</name>
<dbReference type="InterPro" id="IPR023210">
    <property type="entry name" value="NADP_OxRdtase_dom"/>
</dbReference>
<dbReference type="InterPro" id="IPR036812">
    <property type="entry name" value="NAD(P)_OxRdtase_dom_sf"/>
</dbReference>
<gene>
    <name evidence="3" type="ORF">E4O86_18575</name>
</gene>
<reference evidence="3" key="1">
    <citation type="submission" date="2019-03" db="EMBL/GenBank/DDBJ databases">
        <title>Afifella sp. nov., isolated from activated sludge.</title>
        <authorList>
            <person name="Li Q."/>
            <person name="Liu Y."/>
        </authorList>
    </citation>
    <scope>NUCLEOTIDE SEQUENCE</scope>
    <source>
        <strain evidence="3">L72</strain>
    </source>
</reference>
<protein>
    <submittedName>
        <fullName evidence="3">Aldo/keto reductase</fullName>
    </submittedName>
</protein>
<evidence type="ECO:0000313" key="4">
    <source>
        <dbReference type="Proteomes" id="UP000773614"/>
    </source>
</evidence>
<dbReference type="InterPro" id="IPR050791">
    <property type="entry name" value="Aldo-Keto_reductase"/>
</dbReference>
<dbReference type="PANTHER" id="PTHR43625">
    <property type="entry name" value="AFLATOXIN B1 ALDEHYDE REDUCTASE"/>
    <property type="match status" value="1"/>
</dbReference>
<sequence length="325" mass="35083">MKTRRLGRLEVSAIGLGCMGMTGLYGARDAEESKATIRHAVDRGITLIDTSDAYGNGKNETMIGEALKGLRSKVVLATKFGNLRNPDGSTGVNGRPDYVPKACDASLKRLGTDHIDLYFVHRIDPDVPIEETVGAMAKLVEAGKIGHIGLSEAGVATIRRAHAEHPVAALQTEYSLWTRDVEDEILPACRELGIGFNAYAPLGRGFLTGRIDGPGSLEENDRRRDMPRFQDENLEQNLDLLKTLEAVAEETGHTPAQVALAWTLAMGEDIVPIPGASRRKWIDANVEAAEIALPAAALARLDGDFVAARVHGTRYPGGQMKRLGI</sequence>
<dbReference type="AlphaFoldDB" id="A0A964WV58"/>
<dbReference type="SUPFAM" id="SSF51430">
    <property type="entry name" value="NAD(P)-linked oxidoreductase"/>
    <property type="match status" value="1"/>
</dbReference>
<dbReference type="Pfam" id="PF00248">
    <property type="entry name" value="Aldo_ket_red"/>
    <property type="match status" value="1"/>
</dbReference>
<dbReference type="CDD" id="cd19076">
    <property type="entry name" value="AKR_AKR13A_13D"/>
    <property type="match status" value="1"/>
</dbReference>
<dbReference type="Gene3D" id="3.20.20.100">
    <property type="entry name" value="NADP-dependent oxidoreductase domain"/>
    <property type="match status" value="1"/>
</dbReference>
<dbReference type="GO" id="GO:0016491">
    <property type="term" value="F:oxidoreductase activity"/>
    <property type="evidence" value="ECO:0007669"/>
    <property type="project" value="UniProtKB-KW"/>
</dbReference>
<organism evidence="3 4">
    <name type="scientific">Propylenella binzhouense</name>
    <dbReference type="NCBI Taxonomy" id="2555902"/>
    <lineage>
        <taxon>Bacteria</taxon>
        <taxon>Pseudomonadati</taxon>
        <taxon>Pseudomonadota</taxon>
        <taxon>Alphaproteobacteria</taxon>
        <taxon>Hyphomicrobiales</taxon>
        <taxon>Propylenellaceae</taxon>
        <taxon>Propylenella</taxon>
    </lineage>
</organism>
<dbReference type="Proteomes" id="UP000773614">
    <property type="component" value="Unassembled WGS sequence"/>
</dbReference>
<evidence type="ECO:0000256" key="1">
    <source>
        <dbReference type="ARBA" id="ARBA00023002"/>
    </source>
</evidence>
<proteinExistence type="predicted"/>